<feature type="domain" description="HTH gntR-type" evidence="4">
    <location>
        <begin position="1"/>
        <end position="58"/>
    </location>
</feature>
<dbReference type="PROSITE" id="PS50949">
    <property type="entry name" value="HTH_GNTR"/>
    <property type="match status" value="1"/>
</dbReference>
<dbReference type="Gene3D" id="3.40.50.2300">
    <property type="match status" value="2"/>
</dbReference>
<gene>
    <name evidence="5" type="ORF">S01H1_04159</name>
</gene>
<reference evidence="5" key="1">
    <citation type="journal article" date="2014" name="Front. Microbiol.">
        <title>High frequency of phylogenetically diverse reductive dehalogenase-homologous genes in deep subseafloor sedimentary metagenomes.</title>
        <authorList>
            <person name="Kawai M."/>
            <person name="Futagami T."/>
            <person name="Toyoda A."/>
            <person name="Takaki Y."/>
            <person name="Nishi S."/>
            <person name="Hori S."/>
            <person name="Arai W."/>
            <person name="Tsubouchi T."/>
            <person name="Morono Y."/>
            <person name="Uchiyama I."/>
            <person name="Ito T."/>
            <person name="Fujiyama A."/>
            <person name="Inagaki F."/>
            <person name="Takami H."/>
        </authorList>
    </citation>
    <scope>NUCLEOTIDE SEQUENCE</scope>
    <source>
        <strain evidence="5">Expedition CK06-06</strain>
    </source>
</reference>
<dbReference type="InterPro" id="IPR036388">
    <property type="entry name" value="WH-like_DNA-bd_sf"/>
</dbReference>
<dbReference type="CDD" id="cd06267">
    <property type="entry name" value="PBP1_LacI_sugar_binding-like"/>
    <property type="match status" value="1"/>
</dbReference>
<dbReference type="Pfam" id="PF13377">
    <property type="entry name" value="Peripla_BP_3"/>
    <property type="match status" value="1"/>
</dbReference>
<evidence type="ECO:0000256" key="2">
    <source>
        <dbReference type="ARBA" id="ARBA00023125"/>
    </source>
</evidence>
<keyword evidence="2" id="KW-0238">DNA-binding</keyword>
<dbReference type="SUPFAM" id="SSF46785">
    <property type="entry name" value="Winged helix' DNA-binding domain"/>
    <property type="match status" value="1"/>
</dbReference>
<proteinExistence type="predicted"/>
<name>X0U303_9ZZZZ</name>
<organism evidence="5">
    <name type="scientific">marine sediment metagenome</name>
    <dbReference type="NCBI Taxonomy" id="412755"/>
    <lineage>
        <taxon>unclassified sequences</taxon>
        <taxon>metagenomes</taxon>
        <taxon>ecological metagenomes</taxon>
    </lineage>
</organism>
<comment type="caution">
    <text evidence="5">The sequence shown here is derived from an EMBL/GenBank/DDBJ whole genome shotgun (WGS) entry which is preliminary data.</text>
</comment>
<dbReference type="GO" id="GO:0000976">
    <property type="term" value="F:transcription cis-regulatory region binding"/>
    <property type="evidence" value="ECO:0007669"/>
    <property type="project" value="TreeGrafter"/>
</dbReference>
<sequence length="339" mass="37586">MSEYISEKLREGDRFLTVREAARRFGVSKLTAHRGMSELARRRVLEIYPGAGTFVGPAGGHHNSRVKVVHFITSKAERDTILLSGGLKGLMEALPEVSVQLSIEPKEEIPQYLEELWFGQDGRSGVSQGAILSGCSHETRMFFAKNKIPTVVVGHTEEDVDLPYVDYDQREMGYKIGSFLLDKGHDRLGLLLRDRWYPGDTLFLRGVQQAMAERSIAADKLQIHPVAMEDSIAARTIKKILSGPDRPMALICRREAIALACLEVAGELGLHVPRDLALVSTSPTDLLMQRANPPITSVFCDFEKAGRIAGDLLSQRIKGELDGDSQVELPIRLILREST</sequence>
<dbReference type="Gene3D" id="1.10.10.10">
    <property type="entry name" value="Winged helix-like DNA-binding domain superfamily/Winged helix DNA-binding domain"/>
    <property type="match status" value="1"/>
</dbReference>
<evidence type="ECO:0000259" key="4">
    <source>
        <dbReference type="PROSITE" id="PS50949"/>
    </source>
</evidence>
<dbReference type="PANTHER" id="PTHR30146:SF109">
    <property type="entry name" value="HTH-TYPE TRANSCRIPTIONAL REGULATOR GALS"/>
    <property type="match status" value="1"/>
</dbReference>
<protein>
    <recommendedName>
        <fullName evidence="4">HTH gntR-type domain-containing protein</fullName>
    </recommendedName>
</protein>
<dbReference type="InterPro" id="IPR000524">
    <property type="entry name" value="Tscrpt_reg_HTH_GntR"/>
</dbReference>
<dbReference type="InterPro" id="IPR046335">
    <property type="entry name" value="LacI/GalR-like_sensor"/>
</dbReference>
<dbReference type="SUPFAM" id="SSF53822">
    <property type="entry name" value="Periplasmic binding protein-like I"/>
    <property type="match status" value="1"/>
</dbReference>
<dbReference type="PANTHER" id="PTHR30146">
    <property type="entry name" value="LACI-RELATED TRANSCRIPTIONAL REPRESSOR"/>
    <property type="match status" value="1"/>
</dbReference>
<dbReference type="EMBL" id="BARS01002210">
    <property type="protein sequence ID" value="GAF82835.1"/>
    <property type="molecule type" value="Genomic_DNA"/>
</dbReference>
<evidence type="ECO:0000313" key="5">
    <source>
        <dbReference type="EMBL" id="GAF82835.1"/>
    </source>
</evidence>
<dbReference type="GO" id="GO:0003700">
    <property type="term" value="F:DNA-binding transcription factor activity"/>
    <property type="evidence" value="ECO:0007669"/>
    <property type="project" value="InterPro"/>
</dbReference>
<dbReference type="AlphaFoldDB" id="X0U303"/>
<evidence type="ECO:0000256" key="1">
    <source>
        <dbReference type="ARBA" id="ARBA00023015"/>
    </source>
</evidence>
<accession>X0U303</accession>
<dbReference type="InterPro" id="IPR028082">
    <property type="entry name" value="Peripla_BP_I"/>
</dbReference>
<keyword evidence="3" id="KW-0804">Transcription</keyword>
<dbReference type="InterPro" id="IPR036390">
    <property type="entry name" value="WH_DNA-bd_sf"/>
</dbReference>
<evidence type="ECO:0000256" key="3">
    <source>
        <dbReference type="ARBA" id="ARBA00023163"/>
    </source>
</evidence>
<keyword evidence="1" id="KW-0805">Transcription regulation</keyword>